<proteinExistence type="predicted"/>
<dbReference type="EMBL" id="JBHUFA010000002">
    <property type="protein sequence ID" value="MFD1695886.1"/>
    <property type="molecule type" value="Genomic_DNA"/>
</dbReference>
<evidence type="ECO:0000313" key="1">
    <source>
        <dbReference type="EMBL" id="MFD1695886.1"/>
    </source>
</evidence>
<sequence>MTHPKTYAGFRTPSAILLDSTLGLQDKRTALMGWRRRLEGAQATSYPVSAHTPDLLEEIDQTLARLNRATMRSN</sequence>
<gene>
    <name evidence="1" type="ORF">ACFSC7_10200</name>
</gene>
<comment type="caution">
    <text evidence="1">The sequence shown here is derived from an EMBL/GenBank/DDBJ whole genome shotgun (WGS) entry which is preliminary data.</text>
</comment>
<accession>A0ABW4JYT8</accession>
<protein>
    <submittedName>
        <fullName evidence="1">Uncharacterized protein</fullName>
    </submittedName>
</protein>
<dbReference type="Proteomes" id="UP001597327">
    <property type="component" value="Unassembled WGS sequence"/>
</dbReference>
<evidence type="ECO:0000313" key="2">
    <source>
        <dbReference type="Proteomes" id="UP001597327"/>
    </source>
</evidence>
<organism evidence="1 2">
    <name type="scientific">Roseibium aestuarii</name>
    <dbReference type="NCBI Taxonomy" id="2600299"/>
    <lineage>
        <taxon>Bacteria</taxon>
        <taxon>Pseudomonadati</taxon>
        <taxon>Pseudomonadota</taxon>
        <taxon>Alphaproteobacteria</taxon>
        <taxon>Hyphomicrobiales</taxon>
        <taxon>Stappiaceae</taxon>
        <taxon>Roseibium</taxon>
    </lineage>
</organism>
<keyword evidence="2" id="KW-1185">Reference proteome</keyword>
<reference evidence="2" key="1">
    <citation type="journal article" date="2019" name="Int. J. Syst. Evol. Microbiol.">
        <title>The Global Catalogue of Microorganisms (GCM) 10K type strain sequencing project: providing services to taxonomists for standard genome sequencing and annotation.</title>
        <authorList>
            <consortium name="The Broad Institute Genomics Platform"/>
            <consortium name="The Broad Institute Genome Sequencing Center for Infectious Disease"/>
            <person name="Wu L."/>
            <person name="Ma J."/>
        </authorList>
    </citation>
    <scope>NUCLEOTIDE SEQUENCE [LARGE SCALE GENOMIC DNA]</scope>
    <source>
        <strain evidence="2">JCM 3369</strain>
    </source>
</reference>
<dbReference type="RefSeq" id="WP_149893852.1">
    <property type="nucleotide sequence ID" value="NZ_JBHUFA010000002.1"/>
</dbReference>
<name>A0ABW4JYT8_9HYPH</name>